<evidence type="ECO:0000256" key="4">
    <source>
        <dbReference type="SAM" id="MobiDB-lite"/>
    </source>
</evidence>
<dbReference type="Gene3D" id="3.40.50.720">
    <property type="entry name" value="NAD(P)-binding Rossmann-like Domain"/>
    <property type="match status" value="1"/>
</dbReference>
<dbReference type="GO" id="GO:0006631">
    <property type="term" value="P:fatty acid metabolic process"/>
    <property type="evidence" value="ECO:0007669"/>
    <property type="project" value="InterPro"/>
</dbReference>
<dbReference type="InterPro" id="IPR006176">
    <property type="entry name" value="3-OHacyl-CoA_DH_NAD-bd"/>
</dbReference>
<dbReference type="STRING" id="765440.A0A0C3BNE2"/>
<organism evidence="7 8">
    <name type="scientific">Piloderma croceum (strain F 1598)</name>
    <dbReference type="NCBI Taxonomy" id="765440"/>
    <lineage>
        <taxon>Eukaryota</taxon>
        <taxon>Fungi</taxon>
        <taxon>Dikarya</taxon>
        <taxon>Basidiomycota</taxon>
        <taxon>Agaricomycotina</taxon>
        <taxon>Agaricomycetes</taxon>
        <taxon>Agaricomycetidae</taxon>
        <taxon>Atheliales</taxon>
        <taxon>Atheliaceae</taxon>
        <taxon>Piloderma</taxon>
    </lineage>
</organism>
<dbReference type="PANTHER" id="PTHR48075:SF3">
    <property type="entry name" value="3-HYDROXYACYL-COA DEHYDROGENASE"/>
    <property type="match status" value="1"/>
</dbReference>
<evidence type="ECO:0000256" key="3">
    <source>
        <dbReference type="PIRSR" id="PIRSR000105-1"/>
    </source>
</evidence>
<evidence type="ECO:0000256" key="1">
    <source>
        <dbReference type="ARBA" id="ARBA00009463"/>
    </source>
</evidence>
<evidence type="ECO:0000256" key="2">
    <source>
        <dbReference type="ARBA" id="ARBA00023002"/>
    </source>
</evidence>
<dbReference type="InterPro" id="IPR013328">
    <property type="entry name" value="6PGD_dom2"/>
</dbReference>
<dbReference type="InterPro" id="IPR006108">
    <property type="entry name" value="3HC_DH_C"/>
</dbReference>
<evidence type="ECO:0000259" key="5">
    <source>
        <dbReference type="Pfam" id="PF00725"/>
    </source>
</evidence>
<dbReference type="PANTHER" id="PTHR48075">
    <property type="entry name" value="3-HYDROXYACYL-COA DEHYDROGENASE FAMILY PROTEIN"/>
    <property type="match status" value="1"/>
</dbReference>
<comment type="similarity">
    <text evidence="1">Belongs to the 3-hydroxyacyl-CoA dehydrogenase family.</text>
</comment>
<dbReference type="Proteomes" id="UP000054166">
    <property type="component" value="Unassembled WGS sequence"/>
</dbReference>
<evidence type="ECO:0000313" key="7">
    <source>
        <dbReference type="EMBL" id="KIM88003.1"/>
    </source>
</evidence>
<feature type="site" description="Important for catalytic activity" evidence="3">
    <location>
        <position position="165"/>
    </location>
</feature>
<dbReference type="GO" id="GO:0070403">
    <property type="term" value="F:NAD+ binding"/>
    <property type="evidence" value="ECO:0007669"/>
    <property type="project" value="InterPro"/>
</dbReference>
<dbReference type="InParanoid" id="A0A0C3BNE2"/>
<dbReference type="SUPFAM" id="SSF48179">
    <property type="entry name" value="6-phosphogluconate dehydrogenase C-terminal domain-like"/>
    <property type="match status" value="1"/>
</dbReference>
<evidence type="ECO:0008006" key="9">
    <source>
        <dbReference type="Google" id="ProtNLM"/>
    </source>
</evidence>
<keyword evidence="2" id="KW-0560">Oxidoreductase</keyword>
<dbReference type="SUPFAM" id="SSF51735">
    <property type="entry name" value="NAD(P)-binding Rossmann-fold domains"/>
    <property type="match status" value="1"/>
</dbReference>
<gene>
    <name evidence="7" type="ORF">PILCRDRAFT_814684</name>
</gene>
<dbReference type="PIRSF" id="PIRSF000105">
    <property type="entry name" value="HCDH"/>
    <property type="match status" value="1"/>
</dbReference>
<dbReference type="AlphaFoldDB" id="A0A0C3BNE2"/>
<dbReference type="InterPro" id="IPR022694">
    <property type="entry name" value="3-OHacyl-CoA_DH"/>
</dbReference>
<reference evidence="7 8" key="1">
    <citation type="submission" date="2014-04" db="EMBL/GenBank/DDBJ databases">
        <authorList>
            <consortium name="DOE Joint Genome Institute"/>
            <person name="Kuo A."/>
            <person name="Tarkka M."/>
            <person name="Buscot F."/>
            <person name="Kohler A."/>
            <person name="Nagy L.G."/>
            <person name="Floudas D."/>
            <person name="Copeland A."/>
            <person name="Barry K.W."/>
            <person name="Cichocki N."/>
            <person name="Veneault-Fourrey C."/>
            <person name="LaButti K."/>
            <person name="Lindquist E.A."/>
            <person name="Lipzen A."/>
            <person name="Lundell T."/>
            <person name="Morin E."/>
            <person name="Murat C."/>
            <person name="Sun H."/>
            <person name="Tunlid A."/>
            <person name="Henrissat B."/>
            <person name="Grigoriev I.V."/>
            <person name="Hibbett D.S."/>
            <person name="Martin F."/>
            <person name="Nordberg H.P."/>
            <person name="Cantor M.N."/>
            <person name="Hua S.X."/>
        </authorList>
    </citation>
    <scope>NUCLEOTIDE SEQUENCE [LARGE SCALE GENOMIC DNA]</scope>
    <source>
        <strain evidence="7 8">F 1598</strain>
    </source>
</reference>
<dbReference type="EMBL" id="KN832978">
    <property type="protein sequence ID" value="KIM88003.1"/>
    <property type="molecule type" value="Genomic_DNA"/>
</dbReference>
<protein>
    <recommendedName>
        <fullName evidence="9">3-hydroxyacyl-CoA dehydrogenase NAD binding domain-containing protein</fullName>
    </recommendedName>
</protein>
<dbReference type="Pfam" id="PF00725">
    <property type="entry name" value="3HCDH"/>
    <property type="match status" value="1"/>
</dbReference>
<reference evidence="8" key="2">
    <citation type="submission" date="2015-01" db="EMBL/GenBank/DDBJ databases">
        <title>Evolutionary Origins and Diversification of the Mycorrhizal Mutualists.</title>
        <authorList>
            <consortium name="DOE Joint Genome Institute"/>
            <consortium name="Mycorrhizal Genomics Consortium"/>
            <person name="Kohler A."/>
            <person name="Kuo A."/>
            <person name="Nagy L.G."/>
            <person name="Floudas D."/>
            <person name="Copeland A."/>
            <person name="Barry K.W."/>
            <person name="Cichocki N."/>
            <person name="Veneault-Fourrey C."/>
            <person name="LaButti K."/>
            <person name="Lindquist E.A."/>
            <person name="Lipzen A."/>
            <person name="Lundell T."/>
            <person name="Morin E."/>
            <person name="Murat C."/>
            <person name="Riley R."/>
            <person name="Ohm R."/>
            <person name="Sun H."/>
            <person name="Tunlid A."/>
            <person name="Henrissat B."/>
            <person name="Grigoriev I.V."/>
            <person name="Hibbett D.S."/>
            <person name="Martin F."/>
        </authorList>
    </citation>
    <scope>NUCLEOTIDE SEQUENCE [LARGE SCALE GENOMIC DNA]</scope>
    <source>
        <strain evidence="8">F 1598</strain>
    </source>
</reference>
<accession>A0A0C3BNE2</accession>
<dbReference type="OrthoDB" id="3041650at2759"/>
<dbReference type="GO" id="GO:0016616">
    <property type="term" value="F:oxidoreductase activity, acting on the CH-OH group of donors, NAD or NADP as acceptor"/>
    <property type="evidence" value="ECO:0007669"/>
    <property type="project" value="InterPro"/>
</dbReference>
<dbReference type="InterPro" id="IPR036291">
    <property type="entry name" value="NAD(P)-bd_dom_sf"/>
</dbReference>
<proteinExistence type="inferred from homology"/>
<feature type="region of interest" description="Disordered" evidence="4">
    <location>
        <begin position="1"/>
        <end position="22"/>
    </location>
</feature>
<name>A0A0C3BNE2_PILCF</name>
<sequence length="308" mass="34159">MTDNKVRWTAPLDHASRPGKDSSASLQIVGVEGALVAIIGGGTLGRRIALMWGSLGRPVLLADTVSDVRVDALAFYQENIDAHAKNMGSASAGHLEVVGQAELAVKDAWLVIEAIPERLELKRNLFRLLEEAAPVDAILATNSSSFKSRDIVTLMKDASRVCNMHYFMPPENPCVEVMTCGSTDRAVLDFVIERAREHGHKPFEVLKESSGFIENRVWAAIKREALLTLSEGCSTVEAADELFMHHLQAQTGPFRYMDEIGLDTVYDIEEHYAQEREGIPEAPRVLLKSYIDKGWLGRKTGRGFYQYD</sequence>
<dbReference type="Gene3D" id="1.10.1040.10">
    <property type="entry name" value="N-(1-d-carboxylethyl)-l-norvaline Dehydrogenase, domain 2"/>
    <property type="match status" value="1"/>
</dbReference>
<keyword evidence="8" id="KW-1185">Reference proteome</keyword>
<dbReference type="HOGENOM" id="CLU_009834_2_0_1"/>
<feature type="domain" description="3-hydroxyacyl-CoA dehydrogenase C-terminal" evidence="5">
    <location>
        <begin position="211"/>
        <end position="307"/>
    </location>
</feature>
<dbReference type="Pfam" id="PF02737">
    <property type="entry name" value="3HCDH_N"/>
    <property type="match status" value="1"/>
</dbReference>
<evidence type="ECO:0000259" key="6">
    <source>
        <dbReference type="Pfam" id="PF02737"/>
    </source>
</evidence>
<dbReference type="InterPro" id="IPR008927">
    <property type="entry name" value="6-PGluconate_DH-like_C_sf"/>
</dbReference>
<feature type="domain" description="3-hydroxyacyl-CoA dehydrogenase NAD binding" evidence="6">
    <location>
        <begin position="36"/>
        <end position="208"/>
    </location>
</feature>
<evidence type="ECO:0000313" key="8">
    <source>
        <dbReference type="Proteomes" id="UP000054166"/>
    </source>
</evidence>